<dbReference type="FunCoup" id="A0A6N7EXP0">
    <property type="interactions" value="408"/>
</dbReference>
<feature type="binding site" evidence="5">
    <location>
        <position position="238"/>
    </location>
    <ligand>
        <name>L-ornithine</name>
        <dbReference type="ChEBI" id="CHEBI:46911"/>
    </ligand>
</feature>
<protein>
    <recommendedName>
        <fullName evidence="2 5">Ornithine carbamoyltransferase</fullName>
        <shortName evidence="5">OTCase</shortName>
        <ecNumber evidence="2 5">2.1.3.3</ecNumber>
    </recommendedName>
</protein>
<comment type="catalytic activity">
    <reaction evidence="4 5">
        <text>carbamoyl phosphate + L-ornithine = L-citrulline + phosphate + H(+)</text>
        <dbReference type="Rhea" id="RHEA:19513"/>
        <dbReference type="ChEBI" id="CHEBI:15378"/>
        <dbReference type="ChEBI" id="CHEBI:43474"/>
        <dbReference type="ChEBI" id="CHEBI:46911"/>
        <dbReference type="ChEBI" id="CHEBI:57743"/>
        <dbReference type="ChEBI" id="CHEBI:58228"/>
        <dbReference type="EC" id="2.1.3.3"/>
    </reaction>
</comment>
<dbReference type="GO" id="GO:0005737">
    <property type="term" value="C:cytoplasm"/>
    <property type="evidence" value="ECO:0007669"/>
    <property type="project" value="UniProtKB-SubCell"/>
</dbReference>
<keyword evidence="9" id="KW-1185">Reference proteome</keyword>
<dbReference type="InterPro" id="IPR006130">
    <property type="entry name" value="Asp/Orn_carbamoylTrfase"/>
</dbReference>
<proteinExistence type="inferred from homology"/>
<dbReference type="AlphaFoldDB" id="A0A6N7EXP0"/>
<evidence type="ECO:0000259" key="6">
    <source>
        <dbReference type="Pfam" id="PF00185"/>
    </source>
</evidence>
<keyword evidence="3 5" id="KW-0808">Transferase</keyword>
<dbReference type="PROSITE" id="PS00097">
    <property type="entry name" value="CARBAMOYLTRANSFERASE"/>
    <property type="match status" value="1"/>
</dbReference>
<dbReference type="InterPro" id="IPR006132">
    <property type="entry name" value="Asp/Orn_carbamoyltranf_P-bd"/>
</dbReference>
<dbReference type="GO" id="GO:0016597">
    <property type="term" value="F:amino acid binding"/>
    <property type="evidence" value="ECO:0007669"/>
    <property type="project" value="InterPro"/>
</dbReference>
<dbReference type="RefSeq" id="WP_152810704.1">
    <property type="nucleotide sequence ID" value="NZ_WHNW01000010.1"/>
</dbReference>
<dbReference type="PRINTS" id="PR00102">
    <property type="entry name" value="OTCASE"/>
</dbReference>
<evidence type="ECO:0000256" key="5">
    <source>
        <dbReference type="HAMAP-Rule" id="MF_01109"/>
    </source>
</evidence>
<dbReference type="HAMAP" id="MF_01109">
    <property type="entry name" value="OTCase"/>
    <property type="match status" value="1"/>
</dbReference>
<reference evidence="8 9" key="1">
    <citation type="submission" date="2019-10" db="EMBL/GenBank/DDBJ databases">
        <title>Cardiobacteriales fam. a chemoheterotrophic member of the order Cardiobacteriales, and proposal of Cardiobacteriales fam. nov.</title>
        <authorList>
            <person name="Wang C."/>
        </authorList>
    </citation>
    <scope>NUCLEOTIDE SEQUENCE [LARGE SCALE GENOMIC DNA]</scope>
    <source>
        <strain evidence="8 9">ML27</strain>
    </source>
</reference>
<dbReference type="GO" id="GO:0004585">
    <property type="term" value="F:ornithine carbamoyltransferase activity"/>
    <property type="evidence" value="ECO:0007669"/>
    <property type="project" value="UniProtKB-UniRule"/>
</dbReference>
<dbReference type="Proteomes" id="UP000471298">
    <property type="component" value="Unassembled WGS sequence"/>
</dbReference>
<evidence type="ECO:0000256" key="1">
    <source>
        <dbReference type="ARBA" id="ARBA00007805"/>
    </source>
</evidence>
<feature type="binding site" evidence="5">
    <location>
        <begin position="63"/>
        <end position="66"/>
    </location>
    <ligand>
        <name>carbamoyl phosphate</name>
        <dbReference type="ChEBI" id="CHEBI:58228"/>
    </ligand>
</feature>
<feature type="binding site" evidence="5">
    <location>
        <position position="325"/>
    </location>
    <ligand>
        <name>carbamoyl phosphate</name>
        <dbReference type="ChEBI" id="CHEBI:58228"/>
    </ligand>
</feature>
<dbReference type="InterPro" id="IPR024904">
    <property type="entry name" value="OTCase_ArgI"/>
</dbReference>
<gene>
    <name evidence="8" type="primary">argF</name>
    <name evidence="8" type="ORF">GCU85_08245</name>
</gene>
<dbReference type="PANTHER" id="PTHR45753">
    <property type="entry name" value="ORNITHINE CARBAMOYLTRANSFERASE, MITOCHONDRIAL"/>
    <property type="match status" value="1"/>
</dbReference>
<feature type="binding site" evidence="5">
    <location>
        <position position="114"/>
    </location>
    <ligand>
        <name>carbamoyl phosphate</name>
        <dbReference type="ChEBI" id="CHEBI:58228"/>
    </ligand>
</feature>
<comment type="similarity">
    <text evidence="1 5">Belongs to the aspartate/ornithine carbamoyltransferase superfamily. OTCase family.</text>
</comment>
<sequence>MNHQTTYHNPFYQQHLLKLIDYQQADITQLLNLAAHLKHEKQTAAETPYLQGKNIALIFEKASTRTRISFEVAAHDQGANVTYLGPSGSQIGHKESMADTARVLGRVYDAIQYRGYSQAQVEILAQYAGVPVYNGLTDDFHPTQGLADLFTMREHSNKPLSDIAYCFVGDCRFNMANTSLLAGAIMGMDVRLLCPDALRPNQSIIDKAQTIAQQSGAKITITADKDHALSGCDFVHTDVWVSMGEPESAWGERIALLRDFQVNDSLLEKTHNPAVKFMHCLPAFHNDETIIGKKIFEQYGLMGLEVSDSVFESTQSIVFDQSENRLHTIKAMMVATLVADLSFMD</sequence>
<comment type="caution">
    <text evidence="8">The sequence shown here is derived from an EMBL/GenBank/DDBJ whole genome shotgun (WGS) entry which is preliminary data.</text>
</comment>
<feature type="binding site" evidence="5">
    <location>
        <begin position="242"/>
        <end position="243"/>
    </location>
    <ligand>
        <name>L-ornithine</name>
        <dbReference type="ChEBI" id="CHEBI:46911"/>
    </ligand>
</feature>
<dbReference type="InParanoid" id="A0A6N7EXP0"/>
<dbReference type="GO" id="GO:0019240">
    <property type="term" value="P:citrulline biosynthetic process"/>
    <property type="evidence" value="ECO:0007669"/>
    <property type="project" value="TreeGrafter"/>
</dbReference>
<evidence type="ECO:0000259" key="7">
    <source>
        <dbReference type="Pfam" id="PF02729"/>
    </source>
</evidence>
<evidence type="ECO:0000313" key="8">
    <source>
        <dbReference type="EMBL" id="MPV86713.1"/>
    </source>
</evidence>
<feature type="domain" description="Aspartate/ornithine carbamoyltransferase carbamoyl-P binding" evidence="7">
    <location>
        <begin position="14"/>
        <end position="154"/>
    </location>
</feature>
<feature type="binding site" evidence="5">
    <location>
        <position position="174"/>
    </location>
    <ligand>
        <name>L-ornithine</name>
        <dbReference type="ChEBI" id="CHEBI:46911"/>
    </ligand>
</feature>
<dbReference type="Pfam" id="PF02729">
    <property type="entry name" value="OTCace_N"/>
    <property type="match status" value="1"/>
</dbReference>
<dbReference type="NCBIfam" id="TIGR00658">
    <property type="entry name" value="orni_carb_tr"/>
    <property type="match status" value="1"/>
</dbReference>
<feature type="binding site" evidence="5">
    <location>
        <begin position="280"/>
        <end position="281"/>
    </location>
    <ligand>
        <name>carbamoyl phosphate</name>
        <dbReference type="ChEBI" id="CHEBI:58228"/>
    </ligand>
</feature>
<name>A0A6N7EXP0_9GAMM</name>
<dbReference type="EMBL" id="WHNW01000010">
    <property type="protein sequence ID" value="MPV86713.1"/>
    <property type="molecule type" value="Genomic_DNA"/>
</dbReference>
<dbReference type="Pfam" id="PF00185">
    <property type="entry name" value="OTCace"/>
    <property type="match status" value="1"/>
</dbReference>
<dbReference type="PRINTS" id="PR00100">
    <property type="entry name" value="AOTCASE"/>
</dbReference>
<keyword evidence="5" id="KW-0963">Cytoplasm</keyword>
<evidence type="ECO:0000256" key="2">
    <source>
        <dbReference type="ARBA" id="ARBA00013007"/>
    </source>
</evidence>
<organism evidence="8 9">
    <name type="scientific">Ostreibacterium oceani</name>
    <dbReference type="NCBI Taxonomy" id="2654998"/>
    <lineage>
        <taxon>Bacteria</taxon>
        <taxon>Pseudomonadati</taxon>
        <taxon>Pseudomonadota</taxon>
        <taxon>Gammaproteobacteria</taxon>
        <taxon>Cardiobacteriales</taxon>
        <taxon>Ostreibacteriaceae</taxon>
        <taxon>Ostreibacterium</taxon>
    </lineage>
</organism>
<evidence type="ECO:0000313" key="9">
    <source>
        <dbReference type="Proteomes" id="UP000471298"/>
    </source>
</evidence>
<dbReference type="InterPro" id="IPR036901">
    <property type="entry name" value="Asp/Orn_carbamoylTrfase_sf"/>
</dbReference>
<dbReference type="GO" id="GO:0042450">
    <property type="term" value="P:L-arginine biosynthetic process via ornithine"/>
    <property type="evidence" value="ECO:0007669"/>
    <property type="project" value="UniProtKB-UniRule"/>
</dbReference>
<dbReference type="InterPro" id="IPR002292">
    <property type="entry name" value="Orn/put_carbamltrans"/>
</dbReference>
<comment type="subcellular location">
    <subcellularLocation>
        <location evidence="5">Cytoplasm</location>
    </subcellularLocation>
</comment>
<dbReference type="InterPro" id="IPR006131">
    <property type="entry name" value="Asp_carbamoyltransf_Asp/Orn-bd"/>
</dbReference>
<accession>A0A6N7EXP0</accession>
<evidence type="ECO:0000256" key="3">
    <source>
        <dbReference type="ARBA" id="ARBA00022679"/>
    </source>
</evidence>
<feature type="binding site" evidence="5">
    <location>
        <position position="90"/>
    </location>
    <ligand>
        <name>carbamoyl phosphate</name>
        <dbReference type="ChEBI" id="CHEBI:58228"/>
    </ligand>
</feature>
<evidence type="ECO:0000256" key="4">
    <source>
        <dbReference type="ARBA" id="ARBA00048772"/>
    </source>
</evidence>
<dbReference type="PANTHER" id="PTHR45753:SF2">
    <property type="entry name" value="ORNITHINE CARBAMOYLTRANSFERASE"/>
    <property type="match status" value="1"/>
</dbReference>
<feature type="binding site" evidence="5">
    <location>
        <begin position="141"/>
        <end position="144"/>
    </location>
    <ligand>
        <name>carbamoyl phosphate</name>
        <dbReference type="ChEBI" id="CHEBI:58228"/>
    </ligand>
</feature>
<feature type="domain" description="Aspartate/ornithine carbamoyltransferase Asp/Orn-binding" evidence="6">
    <location>
        <begin position="162"/>
        <end position="335"/>
    </location>
</feature>
<dbReference type="SUPFAM" id="SSF53671">
    <property type="entry name" value="Aspartate/ornithine carbamoyltransferase"/>
    <property type="match status" value="1"/>
</dbReference>
<dbReference type="EC" id="2.1.3.3" evidence="2 5"/>
<dbReference type="Gene3D" id="3.40.50.1370">
    <property type="entry name" value="Aspartate/ornithine carbamoyltransferase"/>
    <property type="match status" value="2"/>
</dbReference>